<evidence type="ECO:0000256" key="1">
    <source>
        <dbReference type="SAM" id="MobiDB-lite"/>
    </source>
</evidence>
<comment type="caution">
    <text evidence="3">The sequence shown here is derived from an EMBL/GenBank/DDBJ whole genome shotgun (WGS) entry which is preliminary data.</text>
</comment>
<dbReference type="Proteomes" id="UP001056436">
    <property type="component" value="Unassembled WGS sequence"/>
</dbReference>
<feature type="domain" description="PD-(D/E)XK nuclease-like" evidence="2">
    <location>
        <begin position="177"/>
        <end position="273"/>
    </location>
</feature>
<evidence type="ECO:0000313" key="4">
    <source>
        <dbReference type="Proteomes" id="UP001056436"/>
    </source>
</evidence>
<dbReference type="EMBL" id="SDAQ01000048">
    <property type="protein sequence ID" value="KAI3548656.1"/>
    <property type="molecule type" value="Genomic_DNA"/>
</dbReference>
<keyword evidence="4" id="KW-1185">Reference proteome</keyword>
<name>A0A9P9XD79_9PEZI</name>
<gene>
    <name evidence="3" type="ORF">CABS02_08186</name>
</gene>
<dbReference type="OrthoDB" id="4161186at2759"/>
<organism evidence="3 4">
    <name type="scientific">Colletotrichum abscissum</name>
    <dbReference type="NCBI Taxonomy" id="1671311"/>
    <lineage>
        <taxon>Eukaryota</taxon>
        <taxon>Fungi</taxon>
        <taxon>Dikarya</taxon>
        <taxon>Ascomycota</taxon>
        <taxon>Pezizomycotina</taxon>
        <taxon>Sordariomycetes</taxon>
        <taxon>Hypocreomycetidae</taxon>
        <taxon>Glomerellales</taxon>
        <taxon>Glomerellaceae</taxon>
        <taxon>Colletotrichum</taxon>
        <taxon>Colletotrichum acutatum species complex</taxon>
    </lineage>
</organism>
<dbReference type="Pfam" id="PF20516">
    <property type="entry name" value="PDDEXK_12"/>
    <property type="match status" value="1"/>
</dbReference>
<evidence type="ECO:0000259" key="2">
    <source>
        <dbReference type="Pfam" id="PF20516"/>
    </source>
</evidence>
<sequence>MDPAASSGTTSAVVTRFVASATPRDHCRLRSIFRCSVPPPKRPSASAETHHGNNFRFEVAIPSKKSDPSTYVEVPDQSAPQPATVNPSDVTRVVTPTQTVFTTDYRYRIISGVSPSQASTKPSHMIAHPVIANVVSFDTHFVRQDGFASEKTASERFFDADVAAATELLLKGQIVKRWYYDDAPARDDIGDSPSIEQIMNILENSRFYSDVGYYEASWNQVIYGEVLRLAVPLPCRGSEIIDYYVDTGGFSRKIDYYMLINPEAPYASAIQELRY</sequence>
<proteinExistence type="predicted"/>
<feature type="compositionally biased region" description="Polar residues" evidence="1">
    <location>
        <begin position="78"/>
        <end position="89"/>
    </location>
</feature>
<evidence type="ECO:0000313" key="3">
    <source>
        <dbReference type="EMBL" id="KAI3548656.1"/>
    </source>
</evidence>
<accession>A0A9P9XD79</accession>
<reference evidence="3" key="1">
    <citation type="submission" date="2019-01" db="EMBL/GenBank/DDBJ databases">
        <title>Colletotrichum abscissum LGMF1257.</title>
        <authorList>
            <person name="Baroncelli R."/>
        </authorList>
    </citation>
    <scope>NUCLEOTIDE SEQUENCE</scope>
    <source>
        <strain evidence="3">Ca142</strain>
    </source>
</reference>
<dbReference type="AlphaFoldDB" id="A0A9P9XD79"/>
<dbReference type="InterPro" id="IPR046797">
    <property type="entry name" value="PDDEXK_12"/>
</dbReference>
<feature type="region of interest" description="Disordered" evidence="1">
    <location>
        <begin position="66"/>
        <end position="89"/>
    </location>
</feature>
<protein>
    <submittedName>
        <fullName evidence="3">AT hook domain-containing protein</fullName>
    </submittedName>
</protein>